<dbReference type="Gene3D" id="3.40.190.10">
    <property type="entry name" value="Periplasmic binding protein-like II"/>
    <property type="match status" value="1"/>
</dbReference>
<gene>
    <name evidence="1" type="ORF">NDI38_31360</name>
</gene>
<protein>
    <submittedName>
        <fullName evidence="1">Uncharacterized protein</fullName>
    </submittedName>
</protein>
<name>A0ABV0KUC8_9CYAN</name>
<proteinExistence type="predicted"/>
<evidence type="ECO:0000313" key="2">
    <source>
        <dbReference type="Proteomes" id="UP001476950"/>
    </source>
</evidence>
<keyword evidence="2" id="KW-1185">Reference proteome</keyword>
<dbReference type="Proteomes" id="UP001476950">
    <property type="component" value="Unassembled WGS sequence"/>
</dbReference>
<evidence type="ECO:0000313" key="1">
    <source>
        <dbReference type="EMBL" id="MEP1062869.1"/>
    </source>
</evidence>
<dbReference type="EMBL" id="JAMPLM010000107">
    <property type="protein sequence ID" value="MEP1062869.1"/>
    <property type="molecule type" value="Genomic_DNA"/>
</dbReference>
<sequence>MSASSVRTTPLSTNVLLWMPICGHPHAIVATAEGQQTMINRPLADLGKAREIVFQSPYFIATALNLVATDLIFTVPSGLHSNSPSWQTCGKYCPLKKLLTSPTP</sequence>
<accession>A0ABV0KUC8</accession>
<comment type="caution">
    <text evidence="1">The sequence shown here is derived from an EMBL/GenBank/DDBJ whole genome shotgun (WGS) entry which is preliminary data.</text>
</comment>
<dbReference type="RefSeq" id="WP_190452319.1">
    <property type="nucleotide sequence ID" value="NZ_JAMPLM010000107.1"/>
</dbReference>
<reference evidence="1 2" key="1">
    <citation type="submission" date="2022-04" db="EMBL/GenBank/DDBJ databases">
        <title>Positive selection, recombination, and allopatry shape intraspecific diversity of widespread and dominant cyanobacteria.</title>
        <authorList>
            <person name="Wei J."/>
            <person name="Shu W."/>
            <person name="Hu C."/>
        </authorList>
    </citation>
    <scope>NUCLEOTIDE SEQUENCE [LARGE SCALE GENOMIC DNA]</scope>
    <source>
        <strain evidence="1 2">AS-A4</strain>
    </source>
</reference>
<organism evidence="1 2">
    <name type="scientific">Stenomitos frigidus AS-A4</name>
    <dbReference type="NCBI Taxonomy" id="2933935"/>
    <lineage>
        <taxon>Bacteria</taxon>
        <taxon>Bacillati</taxon>
        <taxon>Cyanobacteriota</taxon>
        <taxon>Cyanophyceae</taxon>
        <taxon>Leptolyngbyales</taxon>
        <taxon>Leptolyngbyaceae</taxon>
        <taxon>Stenomitos</taxon>
    </lineage>
</organism>